<dbReference type="InterPro" id="IPR009038">
    <property type="entry name" value="GOLD_dom"/>
</dbReference>
<proteinExistence type="inferred from homology"/>
<dbReference type="InterPro" id="IPR036598">
    <property type="entry name" value="GOLD_dom_sf"/>
</dbReference>
<name>A0A0B6Y6T4_9EUPU</name>
<feature type="domain" description="GOLD" evidence="2">
    <location>
        <begin position="1"/>
        <end position="56"/>
    </location>
</feature>
<reference evidence="3" key="1">
    <citation type="submission" date="2014-12" db="EMBL/GenBank/DDBJ databases">
        <title>Insight into the proteome of Arion vulgaris.</title>
        <authorList>
            <person name="Aradska J."/>
            <person name="Bulat T."/>
            <person name="Smidak R."/>
            <person name="Sarate P."/>
            <person name="Gangsoo J."/>
            <person name="Sialana F."/>
            <person name="Bilban M."/>
            <person name="Lubec G."/>
        </authorList>
    </citation>
    <scope>NUCLEOTIDE SEQUENCE</scope>
    <source>
        <tissue evidence="3">Skin</tissue>
    </source>
</reference>
<comment type="similarity">
    <text evidence="1">Belongs to the EMP24/GP25L family.</text>
</comment>
<organism evidence="3">
    <name type="scientific">Arion vulgaris</name>
    <dbReference type="NCBI Taxonomy" id="1028688"/>
    <lineage>
        <taxon>Eukaryota</taxon>
        <taxon>Metazoa</taxon>
        <taxon>Spiralia</taxon>
        <taxon>Lophotrochozoa</taxon>
        <taxon>Mollusca</taxon>
        <taxon>Gastropoda</taxon>
        <taxon>Heterobranchia</taxon>
        <taxon>Euthyneura</taxon>
        <taxon>Panpulmonata</taxon>
        <taxon>Eupulmonata</taxon>
        <taxon>Stylommatophora</taxon>
        <taxon>Helicina</taxon>
        <taxon>Arionoidea</taxon>
        <taxon>Arionidae</taxon>
        <taxon>Arion</taxon>
    </lineage>
</organism>
<dbReference type="PROSITE" id="PS50866">
    <property type="entry name" value="GOLD"/>
    <property type="match status" value="1"/>
</dbReference>
<dbReference type="EMBL" id="HACG01004651">
    <property type="protein sequence ID" value="CEK51516.1"/>
    <property type="molecule type" value="Transcribed_RNA"/>
</dbReference>
<dbReference type="Gene3D" id="2.60.120.680">
    <property type="entry name" value="GOLD domain"/>
    <property type="match status" value="1"/>
</dbReference>
<keyword evidence="1" id="KW-0472">Membrane</keyword>
<evidence type="ECO:0000313" key="3">
    <source>
        <dbReference type="EMBL" id="CEK51516.1"/>
    </source>
</evidence>
<keyword evidence="1" id="KW-0812">Transmembrane</keyword>
<dbReference type="AlphaFoldDB" id="A0A0B6Y6T4"/>
<comment type="subcellular location">
    <subcellularLocation>
        <location evidence="1">Membrane</location>
        <topology evidence="1">Single-pass type I membrane protein</topology>
    </subcellularLocation>
</comment>
<dbReference type="Pfam" id="PF01105">
    <property type="entry name" value="EMP24_GP25L"/>
    <property type="match status" value="1"/>
</dbReference>
<gene>
    <name evidence="3" type="primary">ORF13614</name>
</gene>
<evidence type="ECO:0000256" key="1">
    <source>
        <dbReference type="RuleBase" id="RU003827"/>
    </source>
</evidence>
<protein>
    <recommendedName>
        <fullName evidence="2">GOLD domain-containing protein</fullName>
    </recommendedName>
</protein>
<dbReference type="GO" id="GO:0016020">
    <property type="term" value="C:membrane"/>
    <property type="evidence" value="ECO:0007669"/>
    <property type="project" value="UniProtKB-SubCell"/>
</dbReference>
<feature type="non-terminal residue" evidence="3">
    <location>
        <position position="1"/>
    </location>
</feature>
<evidence type="ECO:0000259" key="2">
    <source>
        <dbReference type="PROSITE" id="PS50866"/>
    </source>
</evidence>
<dbReference type="SUPFAM" id="SSF101576">
    <property type="entry name" value="Supernatant protein factor (SPF), C-terminal domain"/>
    <property type="match status" value="1"/>
</dbReference>
<accession>A0A0B6Y6T4</accession>
<sequence length="86" mass="9779">INLLISGPENRVYHIGQRKTDNVVKFKSTDEGDYKLCFDNAFSRLSSKIVFFKVFIKDLKNDSDDNADGNITFEEEGIMGQLDITV</sequence>
<feature type="non-terminal residue" evidence="3">
    <location>
        <position position="86"/>
    </location>
</feature>